<dbReference type="Gene3D" id="2.60.410.10">
    <property type="entry name" value="D-Ala-D-Ala carboxypeptidase, C-terminal domain"/>
    <property type="match status" value="1"/>
</dbReference>
<dbReference type="GO" id="GO:0006508">
    <property type="term" value="P:proteolysis"/>
    <property type="evidence" value="ECO:0007669"/>
    <property type="project" value="InterPro"/>
</dbReference>
<dbReference type="InterPro" id="IPR012907">
    <property type="entry name" value="Peptidase_S11_C"/>
</dbReference>
<dbReference type="EMBL" id="VSSQ01102777">
    <property type="protein sequence ID" value="MPN43997.1"/>
    <property type="molecule type" value="Genomic_DNA"/>
</dbReference>
<comment type="caution">
    <text evidence="2">The sequence shown here is derived from an EMBL/GenBank/DDBJ whole genome shotgun (WGS) entry which is preliminary data.</text>
</comment>
<dbReference type="InterPro" id="IPR015956">
    <property type="entry name" value="Peniciliin-bd_prot_C_sf"/>
</dbReference>
<dbReference type="InterPro" id="IPR037167">
    <property type="entry name" value="Peptidase_S11_C_sf"/>
</dbReference>
<evidence type="ECO:0000313" key="2">
    <source>
        <dbReference type="EMBL" id="MPN43997.1"/>
    </source>
</evidence>
<dbReference type="Pfam" id="PF07943">
    <property type="entry name" value="PBP5_C"/>
    <property type="match status" value="1"/>
</dbReference>
<dbReference type="GO" id="GO:0009002">
    <property type="term" value="F:serine-type D-Ala-D-Ala carboxypeptidase activity"/>
    <property type="evidence" value="ECO:0007669"/>
    <property type="project" value="InterPro"/>
</dbReference>
<sequence>MELICVVMNAPNWFDDTYRLMDYAYSQYETTKIAEGQRPLKAVRVKGGEKEFVMIAPKEDILCPVRKESDSQISVVYVLNDRPKAPVSRWQEAGCLKIYVNGNYLFSEPLYYLEDA</sequence>
<dbReference type="SUPFAM" id="SSF69189">
    <property type="entry name" value="Penicillin-binding protein associated domain"/>
    <property type="match status" value="1"/>
</dbReference>
<protein>
    <recommendedName>
        <fullName evidence="1">Peptidase S11 D-Ala-D-Ala carboxypeptidase A C-terminal domain-containing protein</fullName>
    </recommendedName>
</protein>
<evidence type="ECO:0000259" key="1">
    <source>
        <dbReference type="SMART" id="SM00936"/>
    </source>
</evidence>
<accession>A0A645HYA7</accession>
<organism evidence="2">
    <name type="scientific">bioreactor metagenome</name>
    <dbReference type="NCBI Taxonomy" id="1076179"/>
    <lineage>
        <taxon>unclassified sequences</taxon>
        <taxon>metagenomes</taxon>
        <taxon>ecological metagenomes</taxon>
    </lineage>
</organism>
<proteinExistence type="predicted"/>
<dbReference type="AlphaFoldDB" id="A0A645HYA7"/>
<gene>
    <name evidence="2" type="ORF">SDC9_191558</name>
</gene>
<feature type="domain" description="Peptidase S11 D-Ala-D-Ala carboxypeptidase A C-terminal" evidence="1">
    <location>
        <begin position="28"/>
        <end position="115"/>
    </location>
</feature>
<name>A0A645HYA7_9ZZZZ</name>
<dbReference type="SMART" id="SM00936">
    <property type="entry name" value="PBP5_C"/>
    <property type="match status" value="1"/>
</dbReference>
<reference evidence="2" key="1">
    <citation type="submission" date="2019-08" db="EMBL/GenBank/DDBJ databases">
        <authorList>
            <person name="Kucharzyk K."/>
            <person name="Murdoch R.W."/>
            <person name="Higgins S."/>
            <person name="Loffler F."/>
        </authorList>
    </citation>
    <scope>NUCLEOTIDE SEQUENCE</scope>
</reference>